<dbReference type="RefSeq" id="WP_042694501.1">
    <property type="nucleotide sequence ID" value="NZ_CABMAB010000039.1"/>
</dbReference>
<keyword evidence="1" id="KW-1133">Transmembrane helix</keyword>
<keyword evidence="3" id="KW-1185">Reference proteome</keyword>
<dbReference type="InterPro" id="IPR017195">
    <property type="entry name" value="ABC_thiamin-permease_prd"/>
</dbReference>
<dbReference type="EMBL" id="LWMU01000103">
    <property type="protein sequence ID" value="KZX10927.1"/>
    <property type="molecule type" value="Genomic_DNA"/>
</dbReference>
<feature type="transmembrane region" description="Helical" evidence="1">
    <location>
        <begin position="12"/>
        <end position="32"/>
    </location>
</feature>
<organism evidence="2 3">
    <name type="scientific">Methanobrevibacter oralis</name>
    <dbReference type="NCBI Taxonomy" id="66851"/>
    <lineage>
        <taxon>Archaea</taxon>
        <taxon>Methanobacteriati</taxon>
        <taxon>Methanobacteriota</taxon>
        <taxon>Methanomada group</taxon>
        <taxon>Methanobacteria</taxon>
        <taxon>Methanobacteriales</taxon>
        <taxon>Methanobacteriaceae</taxon>
        <taxon>Methanobrevibacter</taxon>
    </lineage>
</organism>
<accession>A0A166C362</accession>
<dbReference type="PATRIC" id="fig|66851.6.peg.1920"/>
<reference evidence="3" key="1">
    <citation type="journal article" date="2016" name="Genome Announc.">
        <title>Draft Genome Sequences of Methanobrevibacter curvatus DSM11111, Methanobrevibacter cuticularis DSM11139, Methanobrevibacter filiformis DSM11501, and Methanobrevibacter oralis DSM7256.</title>
        <authorList>
            <person name="Poehlein A."/>
            <person name="Seedorf H."/>
        </authorList>
    </citation>
    <scope>NUCLEOTIDE SEQUENCE [LARGE SCALE GENOMIC DNA]</scope>
    <source>
        <strain evidence="3">DSM 7256 / JCM 30027 / ZR</strain>
    </source>
</reference>
<keyword evidence="1" id="KW-0812">Transmembrane</keyword>
<keyword evidence="1" id="KW-0472">Membrane</keyword>
<gene>
    <name evidence="2" type="ORF">MBORA_17650</name>
</gene>
<sequence>MNNDNKWSTHDIMITAVMAVALGVLYILLTYFAGWLTNFPFLDIYLTGIYYFPILMVGYLIRKKGLQSYLLL</sequence>
<dbReference type="Pfam" id="PF09819">
    <property type="entry name" value="ABC_cobalt"/>
    <property type="match status" value="1"/>
</dbReference>
<evidence type="ECO:0000256" key="1">
    <source>
        <dbReference type="SAM" id="Phobius"/>
    </source>
</evidence>
<protein>
    <submittedName>
        <fullName evidence="2">ABC-type cobalt transport system, permease component</fullName>
    </submittedName>
</protein>
<comment type="caution">
    <text evidence="2">The sequence shown here is derived from an EMBL/GenBank/DDBJ whole genome shotgun (WGS) entry which is preliminary data.</text>
</comment>
<dbReference type="Proteomes" id="UP000077428">
    <property type="component" value="Unassembled WGS sequence"/>
</dbReference>
<name>A0A166C362_METOA</name>
<evidence type="ECO:0000313" key="2">
    <source>
        <dbReference type="EMBL" id="KZX10927.1"/>
    </source>
</evidence>
<proteinExistence type="predicted"/>
<evidence type="ECO:0000313" key="3">
    <source>
        <dbReference type="Proteomes" id="UP000077428"/>
    </source>
</evidence>
<dbReference type="AlphaFoldDB" id="A0A166C362"/>
<feature type="transmembrane region" description="Helical" evidence="1">
    <location>
        <begin position="44"/>
        <end position="61"/>
    </location>
</feature>